<dbReference type="Gene3D" id="1.10.10.10">
    <property type="entry name" value="Winged helix-like DNA-binding domain superfamily/Winged helix DNA-binding domain"/>
    <property type="match status" value="1"/>
</dbReference>
<dbReference type="GO" id="GO:0006351">
    <property type="term" value="P:DNA-templated transcription"/>
    <property type="evidence" value="ECO:0007669"/>
    <property type="project" value="TreeGrafter"/>
</dbReference>
<keyword evidence="2" id="KW-0805">Transcription regulation</keyword>
<dbReference type="EMBL" id="CP024899">
    <property type="protein sequence ID" value="ATX67726.1"/>
    <property type="molecule type" value="Genomic_DNA"/>
</dbReference>
<dbReference type="InterPro" id="IPR000847">
    <property type="entry name" value="LysR_HTH_N"/>
</dbReference>
<reference evidence="6 7" key="1">
    <citation type="submission" date="2017-11" db="EMBL/GenBank/DDBJ databases">
        <title>Revised Sequence and Annotation of the Rhodobaca barguzinensis strain alga05 Genome.</title>
        <authorList>
            <person name="Kopejtka K."/>
            <person name="Tomasch J.M."/>
            <person name="Bunk B."/>
            <person name="Koblizek M."/>
        </authorList>
    </citation>
    <scope>NUCLEOTIDE SEQUENCE [LARGE SCALE GENOMIC DNA]</scope>
    <source>
        <strain evidence="7">alga05</strain>
    </source>
</reference>
<keyword evidence="7" id="KW-1185">Reference proteome</keyword>
<dbReference type="PROSITE" id="PS50931">
    <property type="entry name" value="HTH_LYSR"/>
    <property type="match status" value="1"/>
</dbReference>
<dbReference type="PANTHER" id="PTHR30537:SF81">
    <property type="entry name" value="TRANSCRIPTIONAL REGULATOR-RELATED"/>
    <property type="match status" value="1"/>
</dbReference>
<dbReference type="InterPro" id="IPR036388">
    <property type="entry name" value="WH-like_DNA-bd_sf"/>
</dbReference>
<evidence type="ECO:0000256" key="1">
    <source>
        <dbReference type="ARBA" id="ARBA00009437"/>
    </source>
</evidence>
<dbReference type="InterPro" id="IPR058163">
    <property type="entry name" value="LysR-type_TF_proteobact-type"/>
</dbReference>
<evidence type="ECO:0000256" key="4">
    <source>
        <dbReference type="ARBA" id="ARBA00023163"/>
    </source>
</evidence>
<evidence type="ECO:0000256" key="2">
    <source>
        <dbReference type="ARBA" id="ARBA00023015"/>
    </source>
</evidence>
<dbReference type="STRING" id="441209.GCA_001870665_00184"/>
<dbReference type="PANTHER" id="PTHR30537">
    <property type="entry name" value="HTH-TYPE TRANSCRIPTIONAL REGULATOR"/>
    <property type="match status" value="1"/>
</dbReference>
<evidence type="ECO:0000259" key="5">
    <source>
        <dbReference type="PROSITE" id="PS50931"/>
    </source>
</evidence>
<name>A0A2K8KFG4_9RHOB</name>
<organism evidence="6 7">
    <name type="scientific">Roseinatronobacter bogoriensis subsp. barguzinensis</name>
    <dbReference type="NCBI Taxonomy" id="441209"/>
    <lineage>
        <taxon>Bacteria</taxon>
        <taxon>Pseudomonadati</taxon>
        <taxon>Pseudomonadota</taxon>
        <taxon>Alphaproteobacteria</taxon>
        <taxon>Rhodobacterales</taxon>
        <taxon>Paracoccaceae</taxon>
        <taxon>Roseinatronobacter</taxon>
    </lineage>
</organism>
<dbReference type="RefSeq" id="WP_071481838.1">
    <property type="nucleotide sequence ID" value="NZ_CP024899.1"/>
</dbReference>
<dbReference type="SUPFAM" id="SSF53850">
    <property type="entry name" value="Periplasmic binding protein-like II"/>
    <property type="match status" value="1"/>
</dbReference>
<dbReference type="CDD" id="cd08422">
    <property type="entry name" value="PBP2_CrgA_like"/>
    <property type="match status" value="1"/>
</dbReference>
<dbReference type="GO" id="GO:0043565">
    <property type="term" value="F:sequence-specific DNA binding"/>
    <property type="evidence" value="ECO:0007669"/>
    <property type="project" value="TreeGrafter"/>
</dbReference>
<dbReference type="Proteomes" id="UP000228948">
    <property type="component" value="Chromosome"/>
</dbReference>
<dbReference type="Gene3D" id="3.40.190.290">
    <property type="match status" value="1"/>
</dbReference>
<dbReference type="Pfam" id="PF03466">
    <property type="entry name" value="LysR_substrate"/>
    <property type="match status" value="1"/>
</dbReference>
<protein>
    <submittedName>
        <fullName evidence="6">LysR family transcriptional regulator</fullName>
    </submittedName>
</protein>
<evidence type="ECO:0000313" key="6">
    <source>
        <dbReference type="EMBL" id="ATX67726.1"/>
    </source>
</evidence>
<dbReference type="GO" id="GO:0003700">
    <property type="term" value="F:DNA-binding transcription factor activity"/>
    <property type="evidence" value="ECO:0007669"/>
    <property type="project" value="InterPro"/>
</dbReference>
<comment type="similarity">
    <text evidence="1">Belongs to the LysR transcriptional regulatory family.</text>
</comment>
<dbReference type="InterPro" id="IPR005119">
    <property type="entry name" value="LysR_subst-bd"/>
</dbReference>
<dbReference type="KEGG" id="rbg:BG454_06815"/>
<dbReference type="InterPro" id="IPR036390">
    <property type="entry name" value="WH_DNA-bd_sf"/>
</dbReference>
<accession>A0A2K8KFG4</accession>
<dbReference type="OrthoDB" id="9813056at2"/>
<dbReference type="Pfam" id="PF00126">
    <property type="entry name" value="HTH_1"/>
    <property type="match status" value="1"/>
</dbReference>
<gene>
    <name evidence="6" type="ORF">BG454_06815</name>
</gene>
<evidence type="ECO:0000313" key="7">
    <source>
        <dbReference type="Proteomes" id="UP000228948"/>
    </source>
</evidence>
<dbReference type="SUPFAM" id="SSF46785">
    <property type="entry name" value="Winged helix' DNA-binding domain"/>
    <property type="match status" value="1"/>
</dbReference>
<keyword evidence="4" id="KW-0804">Transcription</keyword>
<feature type="domain" description="HTH lysR-type" evidence="5">
    <location>
        <begin position="1"/>
        <end position="60"/>
    </location>
</feature>
<keyword evidence="3" id="KW-0238">DNA-binding</keyword>
<dbReference type="AlphaFoldDB" id="A0A2K8KFG4"/>
<sequence length="307" mass="33013">MRYTLDEIETFLTVLELGTVTAAAAHMNLSKSVVSKRISDLERALQAALFLRNAGRVTPTEAALRLAEHLRPALSALTAATESASWGMDGATPLRGRLSITAPMSFGTLFLSPILARFALVHPELDLRIDYDDRVRDLIRDGFDLAVRIGAARDSALIGRTLCTDQMVACGSPAYLARHGHPATPTDLAGHHVLSYSNLPDGQVWQFEVGGKLVPAPVHSRLTLNNGEAMRDFALAGLGLAMLPGFIVADPVAAGRLEPVLQDNLTRTSPVLALWPPISPMPAKLRALVDHLAQELAGGRPWTKQTS</sequence>
<evidence type="ECO:0000256" key="3">
    <source>
        <dbReference type="ARBA" id="ARBA00023125"/>
    </source>
</evidence>
<proteinExistence type="inferred from homology"/>